<name>A0A0F9K1S1_9ZZZZ</name>
<gene>
    <name evidence="2" type="ORF">LCGC14_1689800</name>
</gene>
<dbReference type="AlphaFoldDB" id="A0A0F9K1S1"/>
<evidence type="ECO:0000313" key="2">
    <source>
        <dbReference type="EMBL" id="KKM16048.1"/>
    </source>
</evidence>
<proteinExistence type="predicted"/>
<reference evidence="2" key="1">
    <citation type="journal article" date="2015" name="Nature">
        <title>Complex archaea that bridge the gap between prokaryotes and eukaryotes.</title>
        <authorList>
            <person name="Spang A."/>
            <person name="Saw J.H."/>
            <person name="Jorgensen S.L."/>
            <person name="Zaremba-Niedzwiedzka K."/>
            <person name="Martijn J."/>
            <person name="Lind A.E."/>
            <person name="van Eijk R."/>
            <person name="Schleper C."/>
            <person name="Guy L."/>
            <person name="Ettema T.J."/>
        </authorList>
    </citation>
    <scope>NUCLEOTIDE SEQUENCE</scope>
</reference>
<organism evidence="2">
    <name type="scientific">marine sediment metagenome</name>
    <dbReference type="NCBI Taxonomy" id="412755"/>
    <lineage>
        <taxon>unclassified sequences</taxon>
        <taxon>metagenomes</taxon>
        <taxon>ecological metagenomes</taxon>
    </lineage>
</organism>
<dbReference type="EMBL" id="LAZR01014765">
    <property type="protein sequence ID" value="KKM16048.1"/>
    <property type="molecule type" value="Genomic_DNA"/>
</dbReference>
<sequence length="159" mass="19403">MPNCDWGSPCDCRECTDMHRRDICDICNKNKTIITHSQYEMDRKGMSYYEFTNYCQICWKEKKKKDEIKVKKEQEEQRKKDKKTANLETKLEKLENEPIPIKHAVIKFREQVKIANSDKWIRNYIIRSCKDILKVEKTRNRWYCCKNRLNAMDFKLFFL</sequence>
<feature type="coiled-coil region" evidence="1">
    <location>
        <begin position="65"/>
        <end position="97"/>
    </location>
</feature>
<accession>A0A0F9K1S1</accession>
<keyword evidence="1" id="KW-0175">Coiled coil</keyword>
<evidence type="ECO:0000256" key="1">
    <source>
        <dbReference type="SAM" id="Coils"/>
    </source>
</evidence>
<protein>
    <submittedName>
        <fullName evidence="2">Uncharacterized protein</fullName>
    </submittedName>
</protein>
<comment type="caution">
    <text evidence="2">The sequence shown here is derived from an EMBL/GenBank/DDBJ whole genome shotgun (WGS) entry which is preliminary data.</text>
</comment>